<reference evidence="2 3" key="1">
    <citation type="submission" date="2018-08" db="EMBL/GenBank/DDBJ databases">
        <title>Genomic taxonomy of the Vibrionaceae family.</title>
        <authorList>
            <person name="Gomez-Gil B."/>
            <person name="Tanaka M."/>
            <person name="Sawabe T."/>
            <person name="Enciso-Ibarra K."/>
        </authorList>
    </citation>
    <scope>NUCLEOTIDE SEQUENCE [LARGE SCALE GENOMIC DNA]</scope>
    <source>
        <strain evidence="2 3">CAIM 1831</strain>
    </source>
</reference>
<dbReference type="RefSeq" id="WP_128810198.1">
    <property type="nucleotide sequence ID" value="NZ_AP019849.1"/>
</dbReference>
<dbReference type="EMBL" id="CP032093">
    <property type="protein sequence ID" value="AXY00334.1"/>
    <property type="molecule type" value="Genomic_DNA"/>
</dbReference>
<evidence type="ECO:0000313" key="2">
    <source>
        <dbReference type="EMBL" id="AXY00334.1"/>
    </source>
</evidence>
<organism evidence="2 3">
    <name type="scientific">Vibrio alfacsensis</name>
    <dbReference type="NCBI Taxonomy" id="1074311"/>
    <lineage>
        <taxon>Bacteria</taxon>
        <taxon>Pseudomonadati</taxon>
        <taxon>Pseudomonadota</taxon>
        <taxon>Gammaproteobacteria</taxon>
        <taxon>Vibrionales</taxon>
        <taxon>Vibrionaceae</taxon>
        <taxon>Vibrio</taxon>
    </lineage>
</organism>
<feature type="signal peptide" evidence="1">
    <location>
        <begin position="1"/>
        <end position="18"/>
    </location>
</feature>
<dbReference type="Proteomes" id="UP000262832">
    <property type="component" value="Chromosome I"/>
</dbReference>
<gene>
    <name evidence="2" type="ORF">D1115_02910</name>
</gene>
<dbReference type="SUPFAM" id="SSF51126">
    <property type="entry name" value="Pectin lyase-like"/>
    <property type="match status" value="1"/>
</dbReference>
<proteinExistence type="predicted"/>
<evidence type="ECO:0000256" key="1">
    <source>
        <dbReference type="SAM" id="SignalP"/>
    </source>
</evidence>
<keyword evidence="1" id="KW-0732">Signal</keyword>
<protein>
    <submittedName>
        <fullName evidence="2">Carbon storage regulator</fullName>
    </submittedName>
</protein>
<keyword evidence="3" id="KW-1185">Reference proteome</keyword>
<evidence type="ECO:0000313" key="3">
    <source>
        <dbReference type="Proteomes" id="UP000262832"/>
    </source>
</evidence>
<feature type="chain" id="PRO_5045670852" evidence="1">
    <location>
        <begin position="19"/>
        <end position="109"/>
    </location>
</feature>
<dbReference type="InterPro" id="IPR011050">
    <property type="entry name" value="Pectin_lyase_fold/virulence"/>
</dbReference>
<sequence length="109" mass="11347">MRLALCTLGMIIAVSANADEITLSDESVSLETMSEARGGQHVDIDLDLVYAESDVYGISSDNVANNTISGNNILSPGAFADSSGISSVIQNTGNNVLIQNSTVVNLTLK</sequence>
<name>A0ABN5PAM2_9VIBR</name>
<accession>A0ABN5PAM2</accession>